<reference evidence="2 3" key="1">
    <citation type="submission" date="2019-04" db="EMBL/GenBank/DDBJ databases">
        <title>Deinococcus metalilatus MA1002 mutant No.5.</title>
        <authorList>
            <person name="Park W."/>
            <person name="Park C."/>
        </authorList>
    </citation>
    <scope>NUCLEOTIDE SEQUENCE [LARGE SCALE GENOMIC DNA]</scope>
    <source>
        <strain evidence="2 3">MA1002-m5</strain>
    </source>
</reference>
<keyword evidence="1" id="KW-0812">Transmembrane</keyword>
<comment type="caution">
    <text evidence="2">The sequence shown here is derived from an EMBL/GenBank/DDBJ whole genome shotgun (WGS) entry which is preliminary data.</text>
</comment>
<keyword evidence="1" id="KW-0472">Membrane</keyword>
<keyword evidence="1" id="KW-1133">Transmembrane helix</keyword>
<feature type="transmembrane region" description="Helical" evidence="1">
    <location>
        <begin position="12"/>
        <end position="40"/>
    </location>
</feature>
<accession>A0AAJ5JZC9</accession>
<sequence>MLNLSETLDGVLVQGLLVWVWVMDAILLTYWALSVTLVAGTAPSRLWDLHGPQAGEQLEGMLAAGTLVGVSAVHLLVRVKTRGPWLRRCTVVTALLYAALFVALDIMEFLVT</sequence>
<feature type="transmembrane region" description="Helical" evidence="1">
    <location>
        <begin position="89"/>
        <end position="111"/>
    </location>
</feature>
<evidence type="ECO:0000313" key="2">
    <source>
        <dbReference type="EMBL" id="TLK30678.1"/>
    </source>
</evidence>
<organism evidence="2 3">
    <name type="scientific">Deinococcus metallilatus</name>
    <dbReference type="NCBI Taxonomy" id="1211322"/>
    <lineage>
        <taxon>Bacteria</taxon>
        <taxon>Thermotogati</taxon>
        <taxon>Deinococcota</taxon>
        <taxon>Deinococci</taxon>
        <taxon>Deinococcales</taxon>
        <taxon>Deinococcaceae</taxon>
        <taxon>Deinococcus</taxon>
    </lineage>
</organism>
<feature type="transmembrane region" description="Helical" evidence="1">
    <location>
        <begin position="60"/>
        <end position="77"/>
    </location>
</feature>
<dbReference type="AlphaFoldDB" id="A0AAJ5JZC9"/>
<dbReference type="Proteomes" id="UP000308000">
    <property type="component" value="Unassembled WGS sequence"/>
</dbReference>
<dbReference type="RefSeq" id="WP_129117498.1">
    <property type="nucleotide sequence ID" value="NZ_SDEC01000025.1"/>
</dbReference>
<evidence type="ECO:0000256" key="1">
    <source>
        <dbReference type="SAM" id="Phobius"/>
    </source>
</evidence>
<gene>
    <name evidence="2" type="ORF">FCS05_02660</name>
</gene>
<evidence type="ECO:0000313" key="3">
    <source>
        <dbReference type="Proteomes" id="UP000308000"/>
    </source>
</evidence>
<name>A0AAJ5JZC9_9DEIO</name>
<protein>
    <submittedName>
        <fullName evidence="2">Uncharacterized protein</fullName>
    </submittedName>
</protein>
<dbReference type="EMBL" id="VBRC01000002">
    <property type="protein sequence ID" value="TLK30678.1"/>
    <property type="molecule type" value="Genomic_DNA"/>
</dbReference>
<proteinExistence type="predicted"/>